<feature type="transmembrane region" description="Helical" evidence="1">
    <location>
        <begin position="15"/>
        <end position="38"/>
    </location>
</feature>
<protein>
    <submittedName>
        <fullName evidence="2">Uncharacterized protein</fullName>
    </submittedName>
</protein>
<evidence type="ECO:0000256" key="1">
    <source>
        <dbReference type="SAM" id="Phobius"/>
    </source>
</evidence>
<reference evidence="2" key="1">
    <citation type="submission" date="2020-09" db="EMBL/GenBank/DDBJ databases">
        <title>Novel species of Mucilaginibacter isolated from a glacier on the Tibetan Plateau.</title>
        <authorList>
            <person name="Liu Q."/>
            <person name="Xin Y.-H."/>
        </authorList>
    </citation>
    <scope>NUCLEOTIDE SEQUENCE</scope>
    <source>
        <strain evidence="2">ZB1P21</strain>
    </source>
</reference>
<keyword evidence="3" id="KW-1185">Reference proteome</keyword>
<feature type="transmembrane region" description="Helical" evidence="1">
    <location>
        <begin position="44"/>
        <end position="68"/>
    </location>
</feature>
<name>A0A926NIA2_9SPHI</name>
<dbReference type="EMBL" id="JACWMX010000002">
    <property type="protein sequence ID" value="MBD1392594.1"/>
    <property type="molecule type" value="Genomic_DNA"/>
</dbReference>
<keyword evidence="1" id="KW-1133">Transmembrane helix</keyword>
<keyword evidence="1" id="KW-0472">Membrane</keyword>
<dbReference type="RefSeq" id="WP_191161685.1">
    <property type="nucleotide sequence ID" value="NZ_JACWMX010000002.1"/>
</dbReference>
<comment type="caution">
    <text evidence="2">The sequence shown here is derived from an EMBL/GenBank/DDBJ whole genome shotgun (WGS) entry which is preliminary data.</text>
</comment>
<evidence type="ECO:0000313" key="3">
    <source>
        <dbReference type="Proteomes" id="UP000619078"/>
    </source>
</evidence>
<dbReference type="AlphaFoldDB" id="A0A926NIA2"/>
<evidence type="ECO:0000313" key="2">
    <source>
        <dbReference type="EMBL" id="MBD1392594.1"/>
    </source>
</evidence>
<accession>A0A926NIA2</accession>
<proteinExistence type="predicted"/>
<organism evidence="2 3">
    <name type="scientific">Mucilaginibacter glaciei</name>
    <dbReference type="NCBI Taxonomy" id="2772109"/>
    <lineage>
        <taxon>Bacteria</taxon>
        <taxon>Pseudomonadati</taxon>
        <taxon>Bacteroidota</taxon>
        <taxon>Sphingobacteriia</taxon>
        <taxon>Sphingobacteriales</taxon>
        <taxon>Sphingobacteriaceae</taxon>
        <taxon>Mucilaginibacter</taxon>
    </lineage>
</organism>
<keyword evidence="1" id="KW-0812">Transmembrane</keyword>
<dbReference type="Proteomes" id="UP000619078">
    <property type="component" value="Unassembled WGS sequence"/>
</dbReference>
<sequence length="159" mass="18142">MRNTYREYQKINARIRFILLVLSVFLALLLTVCNYLNFNPNVTILILSLVVVLAYVLTIIFKFTTIIYSERIYISFWPFFNTSIKISTIRKMEVVHYDLPGFGVRYDIPNSVTYYKASGDIGLSLTLVNNKTVVIGTAKATEMIKHLEGLKPLSPPAPN</sequence>
<gene>
    <name evidence="2" type="ORF">IDJ76_05765</name>
</gene>